<dbReference type="RefSeq" id="XP_007692838.1">
    <property type="nucleotide sequence ID" value="XM_007694648.1"/>
</dbReference>
<dbReference type="HOGENOM" id="CLU_3019761_0_0_1"/>
<accession>W6YMW5</accession>
<protein>
    <submittedName>
        <fullName evidence="1">Uncharacterized protein</fullName>
    </submittedName>
</protein>
<name>W6YMW5_COCMI</name>
<dbReference type="Proteomes" id="UP000054032">
    <property type="component" value="Unassembled WGS sequence"/>
</dbReference>
<dbReference type="AlphaFoldDB" id="W6YMW5"/>
<evidence type="ECO:0000313" key="2">
    <source>
        <dbReference type="Proteomes" id="UP000054032"/>
    </source>
</evidence>
<dbReference type="GeneID" id="19119214"/>
<dbReference type="KEGG" id="bor:COCMIDRAFT_108267"/>
<evidence type="ECO:0000313" key="1">
    <source>
        <dbReference type="EMBL" id="EUC40637.1"/>
    </source>
</evidence>
<gene>
    <name evidence="1" type="ORF">COCMIDRAFT_108267</name>
</gene>
<reference evidence="1 2" key="1">
    <citation type="journal article" date="2013" name="PLoS Genet.">
        <title>Comparative genome structure, secondary metabolite, and effector coding capacity across Cochliobolus pathogens.</title>
        <authorList>
            <person name="Condon B.J."/>
            <person name="Leng Y."/>
            <person name="Wu D."/>
            <person name="Bushley K.E."/>
            <person name="Ohm R.A."/>
            <person name="Otillar R."/>
            <person name="Martin J."/>
            <person name="Schackwitz W."/>
            <person name="Grimwood J."/>
            <person name="MohdZainudin N."/>
            <person name="Xue C."/>
            <person name="Wang R."/>
            <person name="Manning V.A."/>
            <person name="Dhillon B."/>
            <person name="Tu Z.J."/>
            <person name="Steffenson B.J."/>
            <person name="Salamov A."/>
            <person name="Sun H."/>
            <person name="Lowry S."/>
            <person name="LaButti K."/>
            <person name="Han J."/>
            <person name="Copeland A."/>
            <person name="Lindquist E."/>
            <person name="Barry K."/>
            <person name="Schmutz J."/>
            <person name="Baker S.E."/>
            <person name="Ciuffetti L.M."/>
            <person name="Grigoriev I.V."/>
            <person name="Zhong S."/>
            <person name="Turgeon B.G."/>
        </authorList>
    </citation>
    <scope>NUCLEOTIDE SEQUENCE [LARGE SCALE GENOMIC DNA]</scope>
    <source>
        <strain evidence="1 2">ATCC 44560</strain>
    </source>
</reference>
<dbReference type="EMBL" id="KI964149">
    <property type="protein sequence ID" value="EUC40637.1"/>
    <property type="molecule type" value="Genomic_DNA"/>
</dbReference>
<feature type="non-terminal residue" evidence="1">
    <location>
        <position position="1"/>
    </location>
</feature>
<keyword evidence="2" id="KW-1185">Reference proteome</keyword>
<organism evidence="1 2">
    <name type="scientific">Bipolaris oryzae ATCC 44560</name>
    <dbReference type="NCBI Taxonomy" id="930090"/>
    <lineage>
        <taxon>Eukaryota</taxon>
        <taxon>Fungi</taxon>
        <taxon>Dikarya</taxon>
        <taxon>Ascomycota</taxon>
        <taxon>Pezizomycotina</taxon>
        <taxon>Dothideomycetes</taxon>
        <taxon>Pleosporomycetidae</taxon>
        <taxon>Pleosporales</taxon>
        <taxon>Pleosporineae</taxon>
        <taxon>Pleosporaceae</taxon>
        <taxon>Bipolaris</taxon>
    </lineage>
</organism>
<proteinExistence type="predicted"/>
<sequence>VSTYIQLSIPSWEIRQIKHENCGEAKALVSRLSTTGLRAMGLVDYLMSRADMGRLA</sequence>